<sequence length="241" mass="27475">MPPLPPFPPLPEANCGPNSFIPGQIPESSFHLPPVTVDTSVSVSLPSTPTPVGPKPSSSFPSPRASERNGTPSTDRDRSLSMTSTRSASEHDIREHLHQQHRGRKRGYLGGAPDARAVGLVFAVKEAMWEELTVLIAQRDEKLRKYGWETDDYCEILSRQKFEALMEQFESDIRVRISMWHSLVENGWEYPRREVVSKGELIEEIRLREEIIEARRKYTQDQDEDERPCRTIRLLLGVKES</sequence>
<feature type="compositionally biased region" description="Pro residues" evidence="1">
    <location>
        <begin position="1"/>
        <end position="11"/>
    </location>
</feature>
<name>A0A1C7LP80_GRIFR</name>
<feature type="compositionally biased region" description="Low complexity" evidence="1">
    <location>
        <begin position="33"/>
        <end position="47"/>
    </location>
</feature>
<comment type="caution">
    <text evidence="2">The sequence shown here is derived from an EMBL/GenBank/DDBJ whole genome shotgun (WGS) entry which is preliminary data.</text>
</comment>
<keyword evidence="3" id="KW-1185">Reference proteome</keyword>
<evidence type="ECO:0000313" key="3">
    <source>
        <dbReference type="Proteomes" id="UP000092993"/>
    </source>
</evidence>
<evidence type="ECO:0000313" key="2">
    <source>
        <dbReference type="EMBL" id="OBZ65797.1"/>
    </source>
</evidence>
<feature type="region of interest" description="Disordered" evidence="1">
    <location>
        <begin position="1"/>
        <end position="110"/>
    </location>
</feature>
<organism evidence="2 3">
    <name type="scientific">Grifola frondosa</name>
    <name type="common">Maitake</name>
    <name type="synonym">Polyporus frondosus</name>
    <dbReference type="NCBI Taxonomy" id="5627"/>
    <lineage>
        <taxon>Eukaryota</taxon>
        <taxon>Fungi</taxon>
        <taxon>Dikarya</taxon>
        <taxon>Basidiomycota</taxon>
        <taxon>Agaricomycotina</taxon>
        <taxon>Agaricomycetes</taxon>
        <taxon>Polyporales</taxon>
        <taxon>Grifolaceae</taxon>
        <taxon>Grifola</taxon>
    </lineage>
</organism>
<reference evidence="2 3" key="1">
    <citation type="submission" date="2016-03" db="EMBL/GenBank/DDBJ databases">
        <title>Whole genome sequencing of Grifola frondosa 9006-11.</title>
        <authorList>
            <person name="Min B."/>
            <person name="Park H."/>
            <person name="Kim J.-G."/>
            <person name="Cho H."/>
            <person name="Oh Y.-L."/>
            <person name="Kong W.-S."/>
            <person name="Choi I.-G."/>
        </authorList>
    </citation>
    <scope>NUCLEOTIDE SEQUENCE [LARGE SCALE GENOMIC DNA]</scope>
    <source>
        <strain evidence="2 3">9006-11</strain>
    </source>
</reference>
<feature type="compositionally biased region" description="Basic and acidic residues" evidence="1">
    <location>
        <begin position="88"/>
        <end position="98"/>
    </location>
</feature>
<dbReference type="EMBL" id="LUGG01000041">
    <property type="protein sequence ID" value="OBZ65797.1"/>
    <property type="molecule type" value="Genomic_DNA"/>
</dbReference>
<evidence type="ECO:0000256" key="1">
    <source>
        <dbReference type="SAM" id="MobiDB-lite"/>
    </source>
</evidence>
<dbReference type="AlphaFoldDB" id="A0A1C7LP80"/>
<gene>
    <name evidence="2" type="ORF">A0H81_14228</name>
</gene>
<dbReference type="OrthoDB" id="2013972at2759"/>
<dbReference type="Proteomes" id="UP000092993">
    <property type="component" value="Unassembled WGS sequence"/>
</dbReference>
<protein>
    <submittedName>
        <fullName evidence="2">Uncharacterized protein</fullName>
    </submittedName>
</protein>
<proteinExistence type="predicted"/>
<accession>A0A1C7LP80</accession>